<dbReference type="InterPro" id="IPR011990">
    <property type="entry name" value="TPR-like_helical_dom_sf"/>
</dbReference>
<dbReference type="Gene3D" id="1.25.40.10">
    <property type="entry name" value="Tetratricopeptide repeat domain"/>
    <property type="match status" value="1"/>
</dbReference>
<keyword evidence="5" id="KW-1185">Reference proteome</keyword>
<feature type="compositionally biased region" description="Polar residues" evidence="2">
    <location>
        <begin position="184"/>
        <end position="206"/>
    </location>
</feature>
<feature type="region of interest" description="Disordered" evidence="2">
    <location>
        <begin position="255"/>
        <end position="367"/>
    </location>
</feature>
<feature type="compositionally biased region" description="Low complexity" evidence="2">
    <location>
        <begin position="255"/>
        <end position="274"/>
    </location>
</feature>
<dbReference type="GO" id="GO:0030276">
    <property type="term" value="F:clathrin binding"/>
    <property type="evidence" value="ECO:0007669"/>
    <property type="project" value="TreeGrafter"/>
</dbReference>
<dbReference type="GO" id="GO:0072583">
    <property type="term" value="P:clathrin-dependent endocytosis"/>
    <property type="evidence" value="ECO:0007669"/>
    <property type="project" value="TreeGrafter"/>
</dbReference>
<dbReference type="InterPro" id="IPR019734">
    <property type="entry name" value="TPR_rpt"/>
</dbReference>
<dbReference type="SUPFAM" id="SSF46934">
    <property type="entry name" value="UBA-like"/>
    <property type="match status" value="1"/>
</dbReference>
<feature type="compositionally biased region" description="Polar residues" evidence="2">
    <location>
        <begin position="72"/>
        <end position="89"/>
    </location>
</feature>
<feature type="region of interest" description="Disordered" evidence="2">
    <location>
        <begin position="784"/>
        <end position="817"/>
    </location>
</feature>
<gene>
    <name evidence="4" type="ORF">RSOLAG1IB_05667</name>
</gene>
<dbReference type="InterPro" id="IPR009060">
    <property type="entry name" value="UBA-like_sf"/>
</dbReference>
<feature type="region of interest" description="Disordered" evidence="2">
    <location>
        <begin position="52"/>
        <end position="129"/>
    </location>
</feature>
<dbReference type="Gene3D" id="1.10.8.10">
    <property type="entry name" value="DNA helicase RuvA subunit, C-terminal domain"/>
    <property type="match status" value="1"/>
</dbReference>
<feature type="compositionally biased region" description="Basic and acidic residues" evidence="2">
    <location>
        <begin position="407"/>
        <end position="441"/>
    </location>
</feature>
<dbReference type="OrthoDB" id="1717591at2759"/>
<name>A0A0B7G5Z0_THACB</name>
<dbReference type="InterPro" id="IPR015940">
    <property type="entry name" value="UBA"/>
</dbReference>
<evidence type="ECO:0000313" key="4">
    <source>
        <dbReference type="EMBL" id="CEL63902.1"/>
    </source>
</evidence>
<reference evidence="4 5" key="1">
    <citation type="submission" date="2014-11" db="EMBL/GenBank/DDBJ databases">
        <authorList>
            <person name="Wibberg Daniel"/>
        </authorList>
    </citation>
    <scope>NUCLEOTIDE SEQUENCE [LARGE SCALE GENOMIC DNA]</scope>
    <source>
        <strain evidence="4">Rhizoctonia solani AG1-IB 7/3/14</strain>
    </source>
</reference>
<feature type="compositionally biased region" description="Polar residues" evidence="2">
    <location>
        <begin position="294"/>
        <end position="305"/>
    </location>
</feature>
<evidence type="ECO:0000313" key="5">
    <source>
        <dbReference type="Proteomes" id="UP000059188"/>
    </source>
</evidence>
<feature type="repeat" description="TPR" evidence="1">
    <location>
        <begin position="641"/>
        <end position="674"/>
    </location>
</feature>
<dbReference type="EMBL" id="LN679108">
    <property type="protein sequence ID" value="CEL63902.1"/>
    <property type="molecule type" value="Genomic_DNA"/>
</dbReference>
<dbReference type="PANTHER" id="PTHR23172:SF19">
    <property type="entry name" value="J DOMAIN-CONTAINING PROTEIN"/>
    <property type="match status" value="1"/>
</dbReference>
<feature type="compositionally biased region" description="Low complexity" evidence="2">
    <location>
        <begin position="115"/>
        <end position="128"/>
    </location>
</feature>
<dbReference type="PROSITE" id="PS50030">
    <property type="entry name" value="UBA"/>
    <property type="match status" value="1"/>
</dbReference>
<evidence type="ECO:0000256" key="2">
    <source>
        <dbReference type="SAM" id="MobiDB-lite"/>
    </source>
</evidence>
<dbReference type="PANTHER" id="PTHR23172">
    <property type="entry name" value="AUXILIN/CYCLIN G-ASSOCIATED KINASE-RELATED"/>
    <property type="match status" value="1"/>
</dbReference>
<keyword evidence="1" id="KW-0802">TPR repeat</keyword>
<dbReference type="FunFam" id="1.10.287.110:FF:000002">
    <property type="entry name" value="putative tyrosine-protein phosphatase auxilin isoform X2"/>
    <property type="match status" value="1"/>
</dbReference>
<dbReference type="Proteomes" id="UP000059188">
    <property type="component" value="Unassembled WGS sequence"/>
</dbReference>
<feature type="region of interest" description="Disordered" evidence="2">
    <location>
        <begin position="179"/>
        <end position="212"/>
    </location>
</feature>
<dbReference type="InterPro" id="IPR036869">
    <property type="entry name" value="J_dom_sf"/>
</dbReference>
<organism evidence="4 5">
    <name type="scientific">Thanatephorus cucumeris (strain AG1-IB / isolate 7/3/14)</name>
    <name type="common">Lettuce bottom rot fungus</name>
    <name type="synonym">Rhizoctonia solani</name>
    <dbReference type="NCBI Taxonomy" id="1108050"/>
    <lineage>
        <taxon>Eukaryota</taxon>
        <taxon>Fungi</taxon>
        <taxon>Dikarya</taxon>
        <taxon>Basidiomycota</taxon>
        <taxon>Agaricomycotina</taxon>
        <taxon>Agaricomycetes</taxon>
        <taxon>Cantharellales</taxon>
        <taxon>Ceratobasidiaceae</taxon>
        <taxon>Rhizoctonia</taxon>
        <taxon>Rhizoctonia solani AG-1</taxon>
    </lineage>
</organism>
<evidence type="ECO:0000256" key="1">
    <source>
        <dbReference type="PROSITE-ProRule" id="PRU00339"/>
    </source>
</evidence>
<feature type="region of interest" description="Disordered" evidence="2">
    <location>
        <begin position="498"/>
        <end position="641"/>
    </location>
</feature>
<dbReference type="PROSITE" id="PS50005">
    <property type="entry name" value="TPR"/>
    <property type="match status" value="1"/>
</dbReference>
<dbReference type="GO" id="GO:0031982">
    <property type="term" value="C:vesicle"/>
    <property type="evidence" value="ECO:0007669"/>
    <property type="project" value="TreeGrafter"/>
</dbReference>
<dbReference type="Gene3D" id="1.10.287.110">
    <property type="entry name" value="DnaJ domain"/>
    <property type="match status" value="1"/>
</dbReference>
<dbReference type="SUPFAM" id="SSF46565">
    <property type="entry name" value="Chaperone J-domain"/>
    <property type="match status" value="1"/>
</dbReference>
<protein>
    <submittedName>
        <fullName evidence="4">UBA domain-containing protein 7</fullName>
    </submittedName>
</protein>
<proteinExistence type="predicted"/>
<dbReference type="STRING" id="1108050.A0A0B7G5Z0"/>
<dbReference type="SMART" id="SM00028">
    <property type="entry name" value="TPR"/>
    <property type="match status" value="3"/>
</dbReference>
<accession>A0A0B7G5Z0</accession>
<feature type="region of interest" description="Disordered" evidence="2">
    <location>
        <begin position="405"/>
        <end position="460"/>
    </location>
</feature>
<sequence>MDNIFANSRSFVIQFETHRGALDSITRTHIFFYRAFDMSDFADLWNSVTPNASKQPSNQSLGSQLNAAPRNTLGTSSQTGSRAHTPSYFSTSAISPQPAAQPQRQNPSLTVTGISAKSPASARSPSSATTGDAFGDLFALSGASQGKSMTIAERQAQAIQAQAKAQELAKREREANGAFWDQLEFSSSGRSTPMTNPNRSTASLTPQAPAPRINTELLMPSRVSPMPSSKPSASAITPASNADVWDLDSFLTSSKPVSPAPAASSVVSPGPRSAQTGRDLFDLLDSTPDKEQRNNNISANNTPERSGTPGDFDWGDREDGDDLLGELGRPVTRAPKEQARPDPQPTPSNRREHTPKERHGSPPPHILGQIVEMGFSIQQAKIALANTSTGMDVQAALESLLAAGVPDSREDRRSGEDELERFRAEDEAAREQYEMERESRRTRPSRNTGPEPANEDPTRQLQERADQLMAQASMFGSSVFNRANALWKESKEKALKVYEEHNAASTSSGRSKDPARPAWMTEGSSPSRDSDFRAKEGSGFQDDSSDSVLPTRPQPKPGRPVPDRQTSQPTIVTAAPTRPADKLASLFSDTTAYVSPSRRKAPSQTPTPVQPSPAENRIPSPPIQLRKRSNPPVSADTLSTVKAHRTKGTDSFKLGQYGAAIESYTSALDLLPEGHLTRVALLNNRAAARSKIGDTSGAIEDCTIVLQALGDDFDPAREVPIPDIDLNAAFVKALRRRAEMLENTEKWKRAREDWERLVKVGGAWAGGKASSDGVQGVGRCKRMENGGGAPVSKPHASVTSTKPRARPRPAPTKTVSSNLEDSAVHRLKVANAAAEAEGDQKHALKDTIDARISAWKGGKETNLRALIASLDTVLWPELGWAKVGMHELVMPNQVKIKYVKAIAKVHPDKLNTNSTTVEQRMIANSVFGTLNEAWNAFQP</sequence>
<feature type="compositionally biased region" description="Polar residues" evidence="2">
    <location>
        <begin position="52"/>
        <end position="66"/>
    </location>
</feature>
<dbReference type="SUPFAM" id="SSF48452">
    <property type="entry name" value="TPR-like"/>
    <property type="match status" value="1"/>
</dbReference>
<dbReference type="GO" id="GO:0005737">
    <property type="term" value="C:cytoplasm"/>
    <property type="evidence" value="ECO:0007669"/>
    <property type="project" value="TreeGrafter"/>
</dbReference>
<feature type="compositionally biased region" description="Low complexity" evidence="2">
    <location>
        <begin position="90"/>
        <end position="108"/>
    </location>
</feature>
<dbReference type="AlphaFoldDB" id="A0A0B7G5Z0"/>
<dbReference type="GO" id="GO:0072318">
    <property type="term" value="P:clathrin coat disassembly"/>
    <property type="evidence" value="ECO:0007669"/>
    <property type="project" value="TreeGrafter"/>
</dbReference>
<evidence type="ECO:0000259" key="3">
    <source>
        <dbReference type="PROSITE" id="PS50030"/>
    </source>
</evidence>
<feature type="compositionally biased region" description="Basic and acidic residues" evidence="2">
    <location>
        <begin position="349"/>
        <end position="360"/>
    </location>
</feature>
<feature type="domain" description="UBA" evidence="3">
    <location>
        <begin position="354"/>
        <end position="403"/>
    </location>
</feature>